<dbReference type="Pfam" id="PF00496">
    <property type="entry name" value="SBP_bac_5"/>
    <property type="match status" value="1"/>
</dbReference>
<dbReference type="InterPro" id="IPR039424">
    <property type="entry name" value="SBP_5"/>
</dbReference>
<comment type="caution">
    <text evidence="4">The sequence shown here is derived from an EMBL/GenBank/DDBJ whole genome shotgun (WGS) entry which is preliminary data.</text>
</comment>
<proteinExistence type="inferred from homology"/>
<name>A0AAE2ZHL6_9HYPH</name>
<dbReference type="GO" id="GO:1904680">
    <property type="term" value="F:peptide transmembrane transporter activity"/>
    <property type="evidence" value="ECO:0007669"/>
    <property type="project" value="TreeGrafter"/>
</dbReference>
<protein>
    <submittedName>
        <fullName evidence="4">ABC transporter substrate-binding protein</fullName>
    </submittedName>
</protein>
<dbReference type="GO" id="GO:0015833">
    <property type="term" value="P:peptide transport"/>
    <property type="evidence" value="ECO:0007669"/>
    <property type="project" value="TreeGrafter"/>
</dbReference>
<dbReference type="PANTHER" id="PTHR30290">
    <property type="entry name" value="PERIPLASMIC BINDING COMPONENT OF ABC TRANSPORTER"/>
    <property type="match status" value="1"/>
</dbReference>
<keyword evidence="5" id="KW-1185">Reference proteome</keyword>
<evidence type="ECO:0000259" key="3">
    <source>
        <dbReference type="Pfam" id="PF00496"/>
    </source>
</evidence>
<accession>A0AAE2ZHL6</accession>
<evidence type="ECO:0000256" key="1">
    <source>
        <dbReference type="ARBA" id="ARBA00004418"/>
    </source>
</evidence>
<evidence type="ECO:0000313" key="5">
    <source>
        <dbReference type="Proteomes" id="UP001196509"/>
    </source>
</evidence>
<evidence type="ECO:0000313" key="4">
    <source>
        <dbReference type="EMBL" id="MBW8636829.1"/>
    </source>
</evidence>
<dbReference type="Gene3D" id="3.10.105.10">
    <property type="entry name" value="Dipeptide-binding Protein, Domain 3"/>
    <property type="match status" value="1"/>
</dbReference>
<dbReference type="PANTHER" id="PTHR30290:SF62">
    <property type="entry name" value="OLIGOPEPTIDE ABC TRANSPORTER, PERIPLASMIC OLIGOPEPTIDE-BINDING PROTEIN"/>
    <property type="match status" value="1"/>
</dbReference>
<dbReference type="InterPro" id="IPR000914">
    <property type="entry name" value="SBP_5_dom"/>
</dbReference>
<evidence type="ECO:0000256" key="2">
    <source>
        <dbReference type="ARBA" id="ARBA00005695"/>
    </source>
</evidence>
<comment type="similarity">
    <text evidence="2">Belongs to the bacterial solute-binding protein 5 family.</text>
</comment>
<dbReference type="Proteomes" id="UP001196509">
    <property type="component" value="Unassembled WGS sequence"/>
</dbReference>
<dbReference type="EMBL" id="JAICBX010000001">
    <property type="protein sequence ID" value="MBW8636829.1"/>
    <property type="molecule type" value="Genomic_DNA"/>
</dbReference>
<comment type="subcellular location">
    <subcellularLocation>
        <location evidence="1">Periplasm</location>
    </subcellularLocation>
</comment>
<dbReference type="CDD" id="cd08500">
    <property type="entry name" value="PBP2_NikA_DppA_OppA_like_4"/>
    <property type="match status" value="1"/>
</dbReference>
<feature type="domain" description="Solute-binding protein family 5" evidence="3">
    <location>
        <begin position="87"/>
        <end position="473"/>
    </location>
</feature>
<dbReference type="AlphaFoldDB" id="A0AAE2ZHL6"/>
<organism evidence="4 5">
    <name type="scientific">Flavimaribacter sediminis</name>
    <dbReference type="NCBI Taxonomy" id="2865987"/>
    <lineage>
        <taxon>Bacteria</taxon>
        <taxon>Pseudomonadati</taxon>
        <taxon>Pseudomonadota</taxon>
        <taxon>Alphaproteobacteria</taxon>
        <taxon>Hyphomicrobiales</taxon>
        <taxon>Rhizobiaceae</taxon>
        <taxon>Flavimaribacter</taxon>
    </lineage>
</organism>
<dbReference type="Gene3D" id="3.40.190.10">
    <property type="entry name" value="Periplasmic binding protein-like II"/>
    <property type="match status" value="1"/>
</dbReference>
<dbReference type="SUPFAM" id="SSF53850">
    <property type="entry name" value="Periplasmic binding protein-like II"/>
    <property type="match status" value="1"/>
</dbReference>
<gene>
    <name evidence="4" type="ORF">K1W69_06490</name>
</gene>
<reference evidence="4" key="1">
    <citation type="submission" date="2021-08" db="EMBL/GenBank/DDBJ databases">
        <title>Hoeflea bacterium WL0058 sp. nov., isolated from the sediment.</title>
        <authorList>
            <person name="Wang L."/>
            <person name="Zhang D."/>
        </authorList>
    </citation>
    <scope>NUCLEOTIDE SEQUENCE</scope>
    <source>
        <strain evidence="4">WL0058</strain>
    </source>
</reference>
<sequence length="620" mass="70891">MFVAGAAQADQALKEPPIFAPLVESGKLPPMKERLPKDPFVVDFEKESKTIGRYCCQLVTLLGSAKDIRMMTVYGYARLIGFGPDYKLRPDILESFESEEGRIFTLRIREGHKWSDGEPFTSEDFRYFWEDVANNEELSGSGIPQVLLSNGKPPKFEIIDDRTVRYTWEDPNPAFPLGLAGPSPEYIYMPSHYMKQFHTTYNDADTLAKMAEEGGYRNWAAMHTVKGRQYRTENPELPTLQPWRNTTDGPSKRYVFERNPYYHRVDPNGQQLPYIDEVIILTESVDIIPAKAGAGESDLQARYLHFDDYTFLKQGEENQDYNVLLWRNGVANQISLYPNLNVSDPEWNKLNQDVRFRRALSLGLNRDEINQQLFFGLAKPGGDTVLQESPLYKEEYASAWTDLDVEAANKLLDEIGLTERDSKGVRLLPNGKPMELIVESAGESTEETDALELIRYHWEQLGIKVFTRTLQRDIQRRRFLTGETIMTISKGLDIGLATPETNPEQLAPVSPSQPNWPKWGQYTETGGKAGEPVSLPAAERLLELYNWWRQSTNVDQQEAIWAEMLEIYSENVFSIGVARETIQPVVVDKKLQNVPADAMFAWSPTAFFGIFRPDTFWFEE</sequence>